<comment type="similarity">
    <text evidence="4 17">Belongs to the MurCDEF family.</text>
</comment>
<keyword evidence="11 17" id="KW-0133">Cell shape</keyword>
<evidence type="ECO:0000256" key="6">
    <source>
        <dbReference type="ARBA" id="ARBA00015655"/>
    </source>
</evidence>
<evidence type="ECO:0000256" key="14">
    <source>
        <dbReference type="ARBA" id="ARBA00030398"/>
    </source>
</evidence>
<keyword evidence="13 17" id="KW-0961">Cell wall biogenesis/degradation</keyword>
<evidence type="ECO:0000259" key="20">
    <source>
        <dbReference type="Pfam" id="PF08245"/>
    </source>
</evidence>
<dbReference type="OrthoDB" id="9809796at2"/>
<dbReference type="EMBL" id="CP017634">
    <property type="protein sequence ID" value="ATW25057.1"/>
    <property type="molecule type" value="Genomic_DNA"/>
</dbReference>
<feature type="domain" description="Mur ligase central" evidence="20">
    <location>
        <begin position="116"/>
        <end position="293"/>
    </location>
</feature>
<comment type="function">
    <text evidence="1 17 18">Cell wall formation. Catalyzes the addition of glutamate to the nucleotide precursor UDP-N-acetylmuramoyl-L-alanine (UMA).</text>
</comment>
<keyword evidence="12 17" id="KW-0573">Peptidoglycan synthesis</keyword>
<evidence type="ECO:0000256" key="5">
    <source>
        <dbReference type="ARBA" id="ARBA00012212"/>
    </source>
</evidence>
<keyword evidence="9 17" id="KW-0547">Nucleotide-binding</keyword>
<keyword evidence="10 17" id="KW-0067">ATP-binding</keyword>
<dbReference type="InterPro" id="IPR036615">
    <property type="entry name" value="Mur_ligase_C_dom_sf"/>
</dbReference>
<dbReference type="GO" id="GO:0051301">
    <property type="term" value="P:cell division"/>
    <property type="evidence" value="ECO:0007669"/>
    <property type="project" value="UniProtKB-KW"/>
</dbReference>
<evidence type="ECO:0000313" key="22">
    <source>
        <dbReference type="Proteomes" id="UP000323521"/>
    </source>
</evidence>
<dbReference type="Pfam" id="PF02875">
    <property type="entry name" value="Mur_ligase_C"/>
    <property type="match status" value="1"/>
</dbReference>
<dbReference type="UniPathway" id="UPA00219"/>
<dbReference type="RefSeq" id="WP_148134300.1">
    <property type="nucleotide sequence ID" value="NZ_CP017634.1"/>
</dbReference>
<evidence type="ECO:0000256" key="7">
    <source>
        <dbReference type="ARBA" id="ARBA00022490"/>
    </source>
</evidence>
<dbReference type="GO" id="GO:0005524">
    <property type="term" value="F:ATP binding"/>
    <property type="evidence" value="ECO:0007669"/>
    <property type="project" value="UniProtKB-UniRule"/>
</dbReference>
<dbReference type="Pfam" id="PF21799">
    <property type="entry name" value="MurD-like_N"/>
    <property type="match status" value="1"/>
</dbReference>
<comment type="catalytic activity">
    <reaction evidence="16 17 18">
        <text>UDP-N-acetyl-alpha-D-muramoyl-L-alanine + D-glutamate + ATP = UDP-N-acetyl-alpha-D-muramoyl-L-alanyl-D-glutamate + ADP + phosphate + H(+)</text>
        <dbReference type="Rhea" id="RHEA:16429"/>
        <dbReference type="ChEBI" id="CHEBI:15378"/>
        <dbReference type="ChEBI" id="CHEBI:29986"/>
        <dbReference type="ChEBI" id="CHEBI:30616"/>
        <dbReference type="ChEBI" id="CHEBI:43474"/>
        <dbReference type="ChEBI" id="CHEBI:83898"/>
        <dbReference type="ChEBI" id="CHEBI:83900"/>
        <dbReference type="ChEBI" id="CHEBI:456216"/>
        <dbReference type="EC" id="6.3.2.9"/>
    </reaction>
</comment>
<gene>
    <name evidence="17" type="primary">murD</name>
    <name evidence="21" type="ORF">DCMF_09955</name>
</gene>
<dbReference type="PANTHER" id="PTHR43692:SF1">
    <property type="entry name" value="UDP-N-ACETYLMURAMOYLALANINE--D-GLUTAMATE LIGASE"/>
    <property type="match status" value="1"/>
</dbReference>
<organism evidence="21 22">
    <name type="scientific">Formimonas warabiya</name>
    <dbReference type="NCBI Taxonomy" id="1761012"/>
    <lineage>
        <taxon>Bacteria</taxon>
        <taxon>Bacillati</taxon>
        <taxon>Bacillota</taxon>
        <taxon>Clostridia</taxon>
        <taxon>Eubacteriales</taxon>
        <taxon>Peptococcaceae</taxon>
        <taxon>Candidatus Formimonas</taxon>
    </lineage>
</organism>
<dbReference type="SUPFAM" id="SSF53623">
    <property type="entry name" value="MurD-like peptide ligases, catalytic domain"/>
    <property type="match status" value="1"/>
</dbReference>
<evidence type="ECO:0000256" key="16">
    <source>
        <dbReference type="ARBA" id="ARBA00047632"/>
    </source>
</evidence>
<dbReference type="SUPFAM" id="SSF51984">
    <property type="entry name" value="MurCD N-terminal domain"/>
    <property type="match status" value="1"/>
</dbReference>
<protein>
    <recommendedName>
        <fullName evidence="6 17">UDP-N-acetylmuramoylalanine--D-glutamate ligase</fullName>
        <ecNumber evidence="5 17">6.3.2.9</ecNumber>
    </recommendedName>
    <alternativeName>
        <fullName evidence="15 17">D-glutamic acid-adding enzyme</fullName>
    </alternativeName>
    <alternativeName>
        <fullName evidence="14 17">UDP-N-acetylmuramoyl-L-alanyl-D-glutamate synthetase</fullName>
    </alternativeName>
</protein>
<evidence type="ECO:0000256" key="13">
    <source>
        <dbReference type="ARBA" id="ARBA00023316"/>
    </source>
</evidence>
<comment type="pathway">
    <text evidence="3 17 18">Cell wall biogenesis; peptidoglycan biosynthesis.</text>
</comment>
<dbReference type="EC" id="6.3.2.9" evidence="5 17"/>
<evidence type="ECO:0000256" key="10">
    <source>
        <dbReference type="ARBA" id="ARBA00022840"/>
    </source>
</evidence>
<evidence type="ECO:0000256" key="1">
    <source>
        <dbReference type="ARBA" id="ARBA00002734"/>
    </source>
</evidence>
<dbReference type="GO" id="GO:0071555">
    <property type="term" value="P:cell wall organization"/>
    <property type="evidence" value="ECO:0007669"/>
    <property type="project" value="UniProtKB-KW"/>
</dbReference>
<evidence type="ECO:0000256" key="18">
    <source>
        <dbReference type="RuleBase" id="RU003664"/>
    </source>
</evidence>
<evidence type="ECO:0000256" key="15">
    <source>
        <dbReference type="ARBA" id="ARBA00032324"/>
    </source>
</evidence>
<keyword evidence="8 17" id="KW-0436">Ligase</keyword>
<evidence type="ECO:0000256" key="11">
    <source>
        <dbReference type="ARBA" id="ARBA00022960"/>
    </source>
</evidence>
<dbReference type="GO" id="GO:0008360">
    <property type="term" value="P:regulation of cell shape"/>
    <property type="evidence" value="ECO:0007669"/>
    <property type="project" value="UniProtKB-KW"/>
</dbReference>
<keyword evidence="17 18" id="KW-0131">Cell cycle</keyword>
<dbReference type="Gene3D" id="3.40.1190.10">
    <property type="entry name" value="Mur-like, catalytic domain"/>
    <property type="match status" value="1"/>
</dbReference>
<reference evidence="21 22" key="1">
    <citation type="submission" date="2016-10" db="EMBL/GenBank/DDBJ databases">
        <title>Complete Genome Sequence of Peptococcaceae strain DCMF.</title>
        <authorList>
            <person name="Edwards R.J."/>
            <person name="Holland S.I."/>
            <person name="Deshpande N.P."/>
            <person name="Wong Y.K."/>
            <person name="Ertan H."/>
            <person name="Manefield M."/>
            <person name="Russell T.L."/>
            <person name="Lee M.J."/>
        </authorList>
    </citation>
    <scope>NUCLEOTIDE SEQUENCE [LARGE SCALE GENOMIC DNA]</scope>
    <source>
        <strain evidence="21 22">DCMF</strain>
    </source>
</reference>
<dbReference type="HAMAP" id="MF_00639">
    <property type="entry name" value="MurD"/>
    <property type="match status" value="1"/>
</dbReference>
<evidence type="ECO:0000256" key="12">
    <source>
        <dbReference type="ARBA" id="ARBA00022984"/>
    </source>
</evidence>
<dbReference type="Gene3D" id="3.40.50.720">
    <property type="entry name" value="NAD(P)-binding Rossmann-like Domain"/>
    <property type="match status" value="1"/>
</dbReference>
<keyword evidence="22" id="KW-1185">Reference proteome</keyword>
<dbReference type="Proteomes" id="UP000323521">
    <property type="component" value="Chromosome"/>
</dbReference>
<dbReference type="InterPro" id="IPR004101">
    <property type="entry name" value="Mur_ligase_C"/>
</dbReference>
<dbReference type="GO" id="GO:0008764">
    <property type="term" value="F:UDP-N-acetylmuramoylalanine-D-glutamate ligase activity"/>
    <property type="evidence" value="ECO:0007669"/>
    <property type="project" value="UniProtKB-UniRule"/>
</dbReference>
<accession>A0A3G1KRI4</accession>
<evidence type="ECO:0000259" key="19">
    <source>
        <dbReference type="Pfam" id="PF02875"/>
    </source>
</evidence>
<dbReference type="KEGG" id="fwa:DCMF_09955"/>
<dbReference type="Pfam" id="PF08245">
    <property type="entry name" value="Mur_ligase_M"/>
    <property type="match status" value="1"/>
</dbReference>
<dbReference type="InterPro" id="IPR013221">
    <property type="entry name" value="Mur_ligase_cen"/>
</dbReference>
<evidence type="ECO:0000256" key="17">
    <source>
        <dbReference type="HAMAP-Rule" id="MF_00639"/>
    </source>
</evidence>
<evidence type="ECO:0000313" key="21">
    <source>
        <dbReference type="EMBL" id="ATW25057.1"/>
    </source>
</evidence>
<feature type="binding site" evidence="17">
    <location>
        <begin position="118"/>
        <end position="124"/>
    </location>
    <ligand>
        <name>ATP</name>
        <dbReference type="ChEBI" id="CHEBI:30616"/>
    </ligand>
</feature>
<dbReference type="GO" id="GO:0005737">
    <property type="term" value="C:cytoplasm"/>
    <property type="evidence" value="ECO:0007669"/>
    <property type="project" value="UniProtKB-SubCell"/>
</dbReference>
<name>A0A3G1KRI4_FORW1</name>
<comment type="subcellular location">
    <subcellularLocation>
        <location evidence="2 17 18">Cytoplasm</location>
    </subcellularLocation>
</comment>
<dbReference type="InterPro" id="IPR005762">
    <property type="entry name" value="MurD"/>
</dbReference>
<dbReference type="InterPro" id="IPR036565">
    <property type="entry name" value="Mur-like_cat_sf"/>
</dbReference>
<dbReference type="AlphaFoldDB" id="A0A3G1KRI4"/>
<feature type="domain" description="Mur ligase C-terminal" evidence="19">
    <location>
        <begin position="316"/>
        <end position="430"/>
    </location>
</feature>
<dbReference type="Gene3D" id="3.90.190.20">
    <property type="entry name" value="Mur ligase, C-terminal domain"/>
    <property type="match status" value="1"/>
</dbReference>
<evidence type="ECO:0000256" key="8">
    <source>
        <dbReference type="ARBA" id="ARBA00022598"/>
    </source>
</evidence>
<dbReference type="PANTHER" id="PTHR43692">
    <property type="entry name" value="UDP-N-ACETYLMURAMOYLALANINE--D-GLUTAMATE LIGASE"/>
    <property type="match status" value="1"/>
</dbReference>
<proteinExistence type="inferred from homology"/>
<dbReference type="NCBIfam" id="TIGR01087">
    <property type="entry name" value="murD"/>
    <property type="match status" value="1"/>
</dbReference>
<keyword evidence="7 17" id="KW-0963">Cytoplasm</keyword>
<evidence type="ECO:0000256" key="9">
    <source>
        <dbReference type="ARBA" id="ARBA00022741"/>
    </source>
</evidence>
<evidence type="ECO:0000256" key="2">
    <source>
        <dbReference type="ARBA" id="ARBA00004496"/>
    </source>
</evidence>
<keyword evidence="17 18" id="KW-0132">Cell division</keyword>
<dbReference type="SUPFAM" id="SSF53244">
    <property type="entry name" value="MurD-like peptide ligases, peptide-binding domain"/>
    <property type="match status" value="1"/>
</dbReference>
<evidence type="ECO:0000256" key="4">
    <source>
        <dbReference type="ARBA" id="ARBA00010416"/>
    </source>
</evidence>
<dbReference type="GO" id="GO:0009252">
    <property type="term" value="P:peptidoglycan biosynthetic process"/>
    <property type="evidence" value="ECO:0007669"/>
    <property type="project" value="UniProtKB-UniRule"/>
</dbReference>
<evidence type="ECO:0000256" key="3">
    <source>
        <dbReference type="ARBA" id="ARBA00004752"/>
    </source>
</evidence>
<sequence length="454" mass="49352">MWDANVKDKKILVIGAARSGLAVAGFLSQKGALVTLTDAKPAEKLGHALAALQPYKIDYILGREPDIKPGSFDYAVISPGIPLNIPLAKKIRRARIPLTGELEVAFRYSQSPFVAITGTNGKTTTTSLTGQIFSDAGIPVFVGGNIGTPLVTEMERLTPRHVVVAEVSSFQLETIETFCPKVAVILNITPDHLDRHKTMKGYTDAKARIFENQHPDDYTVLNYDDTRVRKLAARSPGQVVFFSQKTALDRGVFVKNGIITVKTANDCINVVNTADIYIKGRHNLENSLAATAAGFCLGVSPQDLAETLKSFPGVVHRLEFVGKMNGVTYVNDSKGTNPDSTMKALEAYDQPIILIAGGKNKGSDFSKMAKLIKKKVYALILVGEAAPTIRDAVEKQGFDAIYQAADYQEVVSTAKRIARPGDVVLLSPACASWDMFTDYEERGNLFKQLVLGMK</sequence>